<dbReference type="OrthoDB" id="33885at10239"/>
<sequence length="152" mass="17280">MFQQIILVVLIILLTLFIYKVATANPPLTPLQRVIQRKEAVLNLLAQYGVKLNVAFPPLTCQTIDKHYEIEDMEGLKQSDPEKLKMLISCGFVHDLYLITLLEGWINNSATHSEISFGNYQYLCIRPPSDISTVDFLSVKNNILNCIKTNNL</sequence>
<dbReference type="GeneID" id="19738595"/>
<dbReference type="RefSeq" id="YP_009046625.1">
    <property type="nucleotide sequence ID" value="NC_024451.1"/>
</dbReference>
<dbReference type="KEGG" id="vg:19738595"/>
<name>A0A068QKM6_9VIRU</name>
<accession>A0A068QKM6</accession>
<proteinExistence type="predicted"/>
<evidence type="ECO:0000313" key="1">
    <source>
        <dbReference type="EMBL" id="CCV02383.1"/>
    </source>
</evidence>
<reference evidence="1 2" key="1">
    <citation type="journal article" date="2014" name="J. Gen. Virol.">
        <title>Genome sequence of a crustacean iridovirus, IIV31, isolated from the pill bug, Armadillidium vulgare.</title>
        <authorList>
            <person name="Piegu B."/>
            <person name="Guizard S."/>
            <person name="Yeping T."/>
            <person name="Cruaud C."/>
            <person name="Asgari S."/>
            <person name="Bideshi D.K."/>
            <person name="Federici B.A."/>
            <person name="Bigot Y."/>
        </authorList>
    </citation>
    <scope>NUCLEOTIDE SEQUENCE [LARGE SCALE GENOMIC DNA]</scope>
</reference>
<dbReference type="EMBL" id="HF920637">
    <property type="protein sequence ID" value="CCV02383.1"/>
    <property type="molecule type" value="Genomic_DNA"/>
</dbReference>
<evidence type="ECO:0000313" key="2">
    <source>
        <dbReference type="Proteomes" id="UP000114278"/>
    </source>
</evidence>
<protein>
    <submittedName>
        <fullName evidence="1">Uncharacterized protein</fullName>
    </submittedName>
</protein>
<gene>
    <name evidence="1" type="primary">011L</name>
    <name evidence="1" type="ORF">IIV31_011L</name>
</gene>
<dbReference type="Proteomes" id="UP000114278">
    <property type="component" value="Segment"/>
</dbReference>
<keyword evidence="2" id="KW-1185">Reference proteome</keyword>
<organism evidence="1 2">
    <name type="scientific">Armadillidium vulgare iridescent virus</name>
    <dbReference type="NCBI Taxonomy" id="72201"/>
    <lineage>
        <taxon>Viruses</taxon>
        <taxon>Varidnaviria</taxon>
        <taxon>Bamfordvirae</taxon>
        <taxon>Nucleocytoviricota</taxon>
        <taxon>Megaviricetes</taxon>
        <taxon>Pimascovirales</taxon>
        <taxon>Pimascovirales incertae sedis</taxon>
        <taxon>Iridoviridae</taxon>
        <taxon>Betairidovirinae</taxon>
        <taxon>Iridovirus</taxon>
        <taxon>Iridovirus armadillidium1</taxon>
        <taxon>Invertebrate iridescent virus 31</taxon>
    </lineage>
</organism>